<evidence type="ECO:0008006" key="3">
    <source>
        <dbReference type="Google" id="ProtNLM"/>
    </source>
</evidence>
<name>A0ABS7VUE5_9HYPH</name>
<comment type="caution">
    <text evidence="1">The sequence shown here is derived from an EMBL/GenBank/DDBJ whole genome shotgun (WGS) entry which is preliminary data.</text>
</comment>
<sequence>MVKRIGSMAWRVEVGADGQLFALGVRTDTGREYEVLLGTADSTPILSDLLNEIARVHRGLPPRVFAPDAGPHHPRSVPLQPLATRIEDHGGQPVLALDFGGTILKVQIDPAALQRDLAAYQASR</sequence>
<keyword evidence="2" id="KW-1185">Reference proteome</keyword>
<protein>
    <recommendedName>
        <fullName evidence="3">ROK family protein</fullName>
    </recommendedName>
</protein>
<evidence type="ECO:0000313" key="2">
    <source>
        <dbReference type="Proteomes" id="UP000704176"/>
    </source>
</evidence>
<evidence type="ECO:0000313" key="1">
    <source>
        <dbReference type="EMBL" id="MBZ6078766.1"/>
    </source>
</evidence>
<reference evidence="1 2" key="1">
    <citation type="submission" date="2021-09" db="EMBL/GenBank/DDBJ databases">
        <title>The complete genome sequence of a new microorganism.</title>
        <authorList>
            <person name="Zi Z."/>
        </authorList>
    </citation>
    <scope>NUCLEOTIDE SEQUENCE [LARGE SCALE GENOMIC DNA]</scope>
    <source>
        <strain evidence="1 2">WGZ8</strain>
    </source>
</reference>
<accession>A0ABS7VUE5</accession>
<proteinExistence type="predicted"/>
<dbReference type="Proteomes" id="UP000704176">
    <property type="component" value="Unassembled WGS sequence"/>
</dbReference>
<organism evidence="1 2">
    <name type="scientific">Microvirga puerhi</name>
    <dbReference type="NCBI Taxonomy" id="2876078"/>
    <lineage>
        <taxon>Bacteria</taxon>
        <taxon>Pseudomonadati</taxon>
        <taxon>Pseudomonadota</taxon>
        <taxon>Alphaproteobacteria</taxon>
        <taxon>Hyphomicrobiales</taxon>
        <taxon>Methylobacteriaceae</taxon>
        <taxon>Microvirga</taxon>
    </lineage>
</organism>
<dbReference type="RefSeq" id="WP_224315516.1">
    <property type="nucleotide sequence ID" value="NZ_JAIRBM010000022.1"/>
</dbReference>
<dbReference type="EMBL" id="JAIRBM010000022">
    <property type="protein sequence ID" value="MBZ6078766.1"/>
    <property type="molecule type" value="Genomic_DNA"/>
</dbReference>
<gene>
    <name evidence="1" type="ORF">K9B37_21130</name>
</gene>